<feature type="modified residue" description="N6-(pyridoxal phosphate)lysine" evidence="7 9">
    <location>
        <position position="220"/>
    </location>
</feature>
<proteinExistence type="inferred from homology"/>
<evidence type="ECO:0000256" key="4">
    <source>
        <dbReference type="ARBA" id="ARBA00022898"/>
    </source>
</evidence>
<comment type="caution">
    <text evidence="12">The sequence shown here is derived from an EMBL/GenBank/DDBJ whole genome shotgun (WGS) entry which is preliminary data.</text>
</comment>
<keyword evidence="3 7" id="KW-0808">Transferase</keyword>
<keyword evidence="5 7" id="KW-0670">Pyruvate</keyword>
<dbReference type="STRING" id="326475.AWB66_05635"/>
<dbReference type="SUPFAM" id="SSF53383">
    <property type="entry name" value="PLP-dependent transferases"/>
    <property type="match status" value="1"/>
</dbReference>
<feature type="compositionally biased region" description="Polar residues" evidence="10">
    <location>
        <begin position="1"/>
        <end position="21"/>
    </location>
</feature>
<accession>A0A158K8N0</accession>
<evidence type="ECO:0000259" key="11">
    <source>
        <dbReference type="Pfam" id="PF00266"/>
    </source>
</evidence>
<organism evidence="12 13">
    <name type="scientific">Caballeronia telluris</name>
    <dbReference type="NCBI Taxonomy" id="326475"/>
    <lineage>
        <taxon>Bacteria</taxon>
        <taxon>Pseudomonadati</taxon>
        <taxon>Pseudomonadota</taxon>
        <taxon>Betaproteobacteria</taxon>
        <taxon>Burkholderiales</taxon>
        <taxon>Burkholderiaceae</taxon>
        <taxon>Caballeronia</taxon>
    </lineage>
</organism>
<feature type="binding site" evidence="8">
    <location>
        <position position="365"/>
    </location>
    <ligand>
        <name>substrate</name>
    </ligand>
</feature>
<comment type="cofactor">
    <cofactor evidence="1 7 9">
        <name>pyridoxal 5'-phosphate</name>
        <dbReference type="ChEBI" id="CHEBI:597326"/>
    </cofactor>
</comment>
<evidence type="ECO:0000313" key="12">
    <source>
        <dbReference type="EMBL" id="SAL77472.1"/>
    </source>
</evidence>
<dbReference type="Gene3D" id="3.40.640.10">
    <property type="entry name" value="Type I PLP-dependent aspartate aminotransferase-like (Major domain)"/>
    <property type="match status" value="1"/>
</dbReference>
<dbReference type="PANTHER" id="PTHR42778:SF1">
    <property type="entry name" value="2-AMINOETHYLPHOSPHONATE--PYRUVATE TRANSAMINASE"/>
    <property type="match status" value="1"/>
</dbReference>
<dbReference type="NCBIfam" id="TIGR02326">
    <property type="entry name" value="transamin_PhnW"/>
    <property type="match status" value="1"/>
</dbReference>
<dbReference type="InterPro" id="IPR012703">
    <property type="entry name" value="NH2EtPonate_pyrv_transaminase"/>
</dbReference>
<keyword evidence="4 7" id="KW-0663">Pyridoxal phosphate</keyword>
<evidence type="ECO:0000256" key="2">
    <source>
        <dbReference type="ARBA" id="ARBA00022576"/>
    </source>
</evidence>
<dbReference type="InterPro" id="IPR024169">
    <property type="entry name" value="SP_NH2Trfase/AEP_transaminase"/>
</dbReference>
<sequence length="401" mass="43224">MSYTLTTDLATTSDETMSHSKPVTPFASETGDPFLLTPGPLTTSRTVKAAMLHDWGSRDANFVAINQSVLAQLRDIANGGDEYVTVPVQGSGTFAIEAMLTSLVPRDGKVLVLINGAYGLRAKRILDIARRKAVVHQTAEDAPPDLKKVESILKRTPSITHVFAVHCETTSGILNPVADIGALAARYGKGFLIDSMSAFGAVPLDARAVGAEAITASSNKCIEGVPGLGFVICRRAALEASQGNATTLVLDLHDQWSNFEKTGQYRFTPPTHVIVALHQALREFEDEGGVAGRGERYRNNCRVLIEGMTALGFRPLLAADWQAPIIVTFHMLDDARFDFQRFYDGLKERGFVIYPGKLTVADSFRIGCIGRIGEREMRAALDAVREMLQSMGVGGAGAQAA</sequence>
<dbReference type="NCBIfam" id="NF010006">
    <property type="entry name" value="PRK13479.1"/>
    <property type="match status" value="1"/>
</dbReference>
<keyword evidence="2 7" id="KW-0032">Aminotransferase</keyword>
<dbReference type="InterPro" id="IPR015424">
    <property type="entry name" value="PyrdxlP-dep_Trfase"/>
</dbReference>
<dbReference type="GO" id="GO:0019700">
    <property type="term" value="P:organic phosphonate catabolic process"/>
    <property type="evidence" value="ECO:0007669"/>
    <property type="project" value="UniProtKB-UniRule"/>
</dbReference>
<name>A0A158K8N0_9BURK</name>
<dbReference type="InterPro" id="IPR015421">
    <property type="entry name" value="PyrdxlP-dep_Trfase_major"/>
</dbReference>
<dbReference type="EMBL" id="FCNZ02000034">
    <property type="protein sequence ID" value="SAL77472.1"/>
    <property type="molecule type" value="Genomic_DNA"/>
</dbReference>
<feature type="region of interest" description="Disordered" evidence="10">
    <location>
        <begin position="1"/>
        <end position="24"/>
    </location>
</feature>
<comment type="subunit">
    <text evidence="7">Homodimer.</text>
</comment>
<feature type="domain" description="Aminotransferase class V" evidence="11">
    <location>
        <begin position="60"/>
        <end position="329"/>
    </location>
</feature>
<dbReference type="InterPro" id="IPR000192">
    <property type="entry name" value="Aminotrans_V_dom"/>
</dbReference>
<evidence type="ECO:0000256" key="7">
    <source>
        <dbReference type="HAMAP-Rule" id="MF_01376"/>
    </source>
</evidence>
<evidence type="ECO:0000256" key="6">
    <source>
        <dbReference type="ARBA" id="ARBA00049460"/>
    </source>
</evidence>
<protein>
    <recommendedName>
        <fullName evidence="7">2-aminoethylphosphonate--pyruvate transaminase</fullName>
        <ecNumber evidence="7">2.6.1.37</ecNumber>
    </recommendedName>
    <alternativeName>
        <fullName evidence="7">2-aminoethylphosphonate aminotransferase</fullName>
    </alternativeName>
    <alternativeName>
        <fullName evidence="7">AEP transaminase</fullName>
        <shortName evidence="7">AEPT</shortName>
    </alternativeName>
</protein>
<dbReference type="Proteomes" id="UP000054717">
    <property type="component" value="Unassembled WGS sequence"/>
</dbReference>
<gene>
    <name evidence="7" type="primary">phnW</name>
    <name evidence="12" type="ORF">AWB66_05635</name>
</gene>
<dbReference type="Pfam" id="PF00266">
    <property type="entry name" value="Aminotran_5"/>
    <property type="match status" value="1"/>
</dbReference>
<dbReference type="GO" id="GO:0047304">
    <property type="term" value="F:2-aminoethylphosphonate-pyruvate transaminase activity"/>
    <property type="evidence" value="ECO:0007669"/>
    <property type="project" value="UniProtKB-UniRule"/>
</dbReference>
<dbReference type="InterPro" id="IPR015422">
    <property type="entry name" value="PyrdxlP-dep_Trfase_small"/>
</dbReference>
<keyword evidence="13" id="KW-1185">Reference proteome</keyword>
<evidence type="ECO:0000256" key="5">
    <source>
        <dbReference type="ARBA" id="ARBA00023317"/>
    </source>
</evidence>
<dbReference type="EC" id="2.6.1.37" evidence="7"/>
<comment type="catalytic activity">
    <reaction evidence="6 7">
        <text>(2-aminoethyl)phosphonate + pyruvate = phosphonoacetaldehyde + L-alanine</text>
        <dbReference type="Rhea" id="RHEA:17021"/>
        <dbReference type="ChEBI" id="CHEBI:15361"/>
        <dbReference type="ChEBI" id="CHEBI:57418"/>
        <dbReference type="ChEBI" id="CHEBI:57972"/>
        <dbReference type="ChEBI" id="CHEBI:58383"/>
        <dbReference type="EC" id="2.6.1.37"/>
    </reaction>
</comment>
<evidence type="ECO:0000256" key="8">
    <source>
        <dbReference type="PIRSR" id="PIRSR000524-1"/>
    </source>
</evidence>
<dbReference type="Gene3D" id="3.90.1150.10">
    <property type="entry name" value="Aspartate Aminotransferase, domain 1"/>
    <property type="match status" value="1"/>
</dbReference>
<dbReference type="PIRSF" id="PIRSF000524">
    <property type="entry name" value="SPT"/>
    <property type="match status" value="1"/>
</dbReference>
<dbReference type="PANTHER" id="PTHR42778">
    <property type="entry name" value="2-AMINOETHYLPHOSPHONATE--PYRUVATE TRANSAMINASE"/>
    <property type="match status" value="1"/>
</dbReference>
<evidence type="ECO:0000256" key="10">
    <source>
        <dbReference type="SAM" id="MobiDB-lite"/>
    </source>
</evidence>
<evidence type="ECO:0000256" key="9">
    <source>
        <dbReference type="PIRSR" id="PIRSR000524-50"/>
    </source>
</evidence>
<reference evidence="12" key="1">
    <citation type="submission" date="2016-01" db="EMBL/GenBank/DDBJ databases">
        <authorList>
            <person name="Peeters Charlotte."/>
        </authorList>
    </citation>
    <scope>NUCLEOTIDE SEQUENCE</scope>
    <source>
        <strain evidence="12">LMG 22936</strain>
    </source>
</reference>
<comment type="function">
    <text evidence="7">Involved in phosphonate degradation.</text>
</comment>
<evidence type="ECO:0000313" key="13">
    <source>
        <dbReference type="Proteomes" id="UP000054717"/>
    </source>
</evidence>
<evidence type="ECO:0000256" key="3">
    <source>
        <dbReference type="ARBA" id="ARBA00022679"/>
    </source>
</evidence>
<dbReference type="NCBIfam" id="TIGR03301">
    <property type="entry name" value="PhnW-AepZ"/>
    <property type="match status" value="1"/>
</dbReference>
<dbReference type="AlphaFoldDB" id="A0A158K8N0"/>
<evidence type="ECO:0000256" key="1">
    <source>
        <dbReference type="ARBA" id="ARBA00001933"/>
    </source>
</evidence>
<dbReference type="HAMAP" id="MF_01376">
    <property type="entry name" value="PhnW_aminotrans_5"/>
    <property type="match status" value="1"/>
</dbReference>
<comment type="similarity">
    <text evidence="7">Belongs to the class-V pyridoxal-phosphate-dependent aminotransferase family. PhnW subfamily.</text>
</comment>